<dbReference type="EMBL" id="BBZA01000225">
    <property type="protein sequence ID" value="GAP64098.1"/>
    <property type="molecule type" value="Genomic_DNA"/>
</dbReference>
<keyword evidence="2" id="KW-0547">Nucleotide-binding</keyword>
<dbReference type="InParanoid" id="A0A0M9UDJ7"/>
<dbReference type="Pfam" id="PF00005">
    <property type="entry name" value="ABC_tran"/>
    <property type="match status" value="1"/>
</dbReference>
<organism evidence="6 8">
    <name type="scientific">Ardenticatena maritima</name>
    <dbReference type="NCBI Taxonomy" id="872965"/>
    <lineage>
        <taxon>Bacteria</taxon>
        <taxon>Bacillati</taxon>
        <taxon>Chloroflexota</taxon>
        <taxon>Ardenticatenia</taxon>
        <taxon>Ardenticatenales</taxon>
        <taxon>Ardenticatenaceae</taxon>
        <taxon>Ardenticatena</taxon>
    </lineage>
</organism>
<keyword evidence="3 6" id="KW-0067">ATP-binding</keyword>
<evidence type="ECO:0000313" key="7">
    <source>
        <dbReference type="EMBL" id="KPL86423.1"/>
    </source>
</evidence>
<dbReference type="RefSeq" id="WP_054493841.1">
    <property type="nucleotide sequence ID" value="NZ_BBZA01000225.1"/>
</dbReference>
<sequence>MDPLLELRNVTFGYGRIPTVRNISLHIHEGQFVAIVGPSGAGKTTVLKLVLGLLSPQQGERWCARPSLRIGYVPQIETVDWSFPVTVEQVVLMGAVRRAPFWPWPRRGDREQAQRILDQLGIGALRTRHIRDLSGGQQQRVFLARALMAEPDMLVLDEPTAGVDMQTAENILHLLADLNQQGMTILLTTHDLNTAAAHVPWIVCLNETIIAQGPPHAVFTEEILNRTYRADMMVIHHEGLLIVQQRPHPHTLHDILPTPVPGHPPEESPGEE</sequence>
<dbReference type="GO" id="GO:0016887">
    <property type="term" value="F:ATP hydrolysis activity"/>
    <property type="evidence" value="ECO:0007669"/>
    <property type="project" value="InterPro"/>
</dbReference>
<dbReference type="Proteomes" id="UP000037784">
    <property type="component" value="Unassembled WGS sequence"/>
</dbReference>
<dbReference type="SMART" id="SM00382">
    <property type="entry name" value="AAA"/>
    <property type="match status" value="1"/>
</dbReference>
<evidence type="ECO:0000313" key="8">
    <source>
        <dbReference type="Proteomes" id="UP000037784"/>
    </source>
</evidence>
<proteinExistence type="predicted"/>
<dbReference type="OrthoDB" id="9806726at2"/>
<gene>
    <name evidence="6" type="primary">troB</name>
    <name evidence="6" type="ORF">ARMA_2521</name>
    <name evidence="7" type="ORF">SE16_14065</name>
</gene>
<keyword evidence="8" id="KW-1185">Reference proteome</keyword>
<evidence type="ECO:0000313" key="6">
    <source>
        <dbReference type="EMBL" id="GAP64098.1"/>
    </source>
</evidence>
<reference evidence="7 9" key="2">
    <citation type="submission" date="2015-07" db="EMBL/GenBank/DDBJ databases">
        <title>Whole genome sequence of Ardenticatena maritima DSM 23922.</title>
        <authorList>
            <person name="Hemp J."/>
            <person name="Ward L.M."/>
            <person name="Pace L.A."/>
            <person name="Fischer W.W."/>
        </authorList>
    </citation>
    <scope>NUCLEOTIDE SEQUENCE [LARGE SCALE GENOMIC DNA]</scope>
    <source>
        <strain evidence="7 9">110S</strain>
    </source>
</reference>
<comment type="caution">
    <text evidence="6">The sequence shown here is derived from an EMBL/GenBank/DDBJ whole genome shotgun (WGS) entry which is preliminary data.</text>
</comment>
<keyword evidence="1" id="KW-0813">Transport</keyword>
<dbReference type="InterPro" id="IPR017871">
    <property type="entry name" value="ABC_transporter-like_CS"/>
</dbReference>
<evidence type="ECO:0000313" key="9">
    <source>
        <dbReference type="Proteomes" id="UP000050502"/>
    </source>
</evidence>
<dbReference type="Proteomes" id="UP000050502">
    <property type="component" value="Unassembled WGS sequence"/>
</dbReference>
<feature type="region of interest" description="Disordered" evidence="4">
    <location>
        <begin position="251"/>
        <end position="272"/>
    </location>
</feature>
<reference evidence="6 8" key="1">
    <citation type="journal article" date="2015" name="Genome Announc.">
        <title>Draft Genome Sequence of a Heterotrophic Facultative Anaerobic Thermophilic Bacterium, Ardenticatena maritima Strain 110ST.</title>
        <authorList>
            <person name="Kawaichi S."/>
            <person name="Yoshida T."/>
            <person name="Sako Y."/>
            <person name="Nakamura R."/>
        </authorList>
    </citation>
    <scope>NUCLEOTIDE SEQUENCE [LARGE SCALE GENOMIC DNA]</scope>
    <source>
        <strain evidence="6 8">110S</strain>
    </source>
</reference>
<evidence type="ECO:0000256" key="3">
    <source>
        <dbReference type="ARBA" id="ARBA00022840"/>
    </source>
</evidence>
<dbReference type="EMBL" id="LGKN01000009">
    <property type="protein sequence ID" value="KPL86423.1"/>
    <property type="molecule type" value="Genomic_DNA"/>
</dbReference>
<evidence type="ECO:0000256" key="4">
    <source>
        <dbReference type="SAM" id="MobiDB-lite"/>
    </source>
</evidence>
<dbReference type="Gene3D" id="3.40.50.300">
    <property type="entry name" value="P-loop containing nucleotide triphosphate hydrolases"/>
    <property type="match status" value="1"/>
</dbReference>
<dbReference type="SUPFAM" id="SSF52540">
    <property type="entry name" value="P-loop containing nucleoside triphosphate hydrolases"/>
    <property type="match status" value="1"/>
</dbReference>
<evidence type="ECO:0000256" key="2">
    <source>
        <dbReference type="ARBA" id="ARBA00022741"/>
    </source>
</evidence>
<dbReference type="InterPro" id="IPR003439">
    <property type="entry name" value="ABC_transporter-like_ATP-bd"/>
</dbReference>
<feature type="domain" description="ABC transporter" evidence="5">
    <location>
        <begin position="5"/>
        <end position="232"/>
    </location>
</feature>
<dbReference type="PANTHER" id="PTHR42734">
    <property type="entry name" value="METAL TRANSPORT SYSTEM ATP-BINDING PROTEIN TM_0124-RELATED"/>
    <property type="match status" value="1"/>
</dbReference>
<dbReference type="PROSITE" id="PS50893">
    <property type="entry name" value="ABC_TRANSPORTER_2"/>
    <property type="match status" value="1"/>
</dbReference>
<dbReference type="InterPro" id="IPR050153">
    <property type="entry name" value="Metal_Ion_Import_ABC"/>
</dbReference>
<dbReference type="AlphaFoldDB" id="A0A0M9UDJ7"/>
<dbReference type="CDD" id="cd03235">
    <property type="entry name" value="ABC_Metallic_Cations"/>
    <property type="match status" value="1"/>
</dbReference>
<dbReference type="InterPro" id="IPR027417">
    <property type="entry name" value="P-loop_NTPase"/>
</dbReference>
<dbReference type="GO" id="GO:0005524">
    <property type="term" value="F:ATP binding"/>
    <property type="evidence" value="ECO:0007669"/>
    <property type="project" value="UniProtKB-KW"/>
</dbReference>
<dbReference type="STRING" id="872965.SE16_14065"/>
<dbReference type="PROSITE" id="PS00211">
    <property type="entry name" value="ABC_TRANSPORTER_1"/>
    <property type="match status" value="1"/>
</dbReference>
<evidence type="ECO:0000256" key="1">
    <source>
        <dbReference type="ARBA" id="ARBA00022448"/>
    </source>
</evidence>
<dbReference type="FunFam" id="3.40.50.300:FF:000134">
    <property type="entry name" value="Iron-enterobactin ABC transporter ATP-binding protein"/>
    <property type="match status" value="1"/>
</dbReference>
<evidence type="ECO:0000259" key="5">
    <source>
        <dbReference type="PROSITE" id="PS50893"/>
    </source>
</evidence>
<reference evidence="8" key="3">
    <citation type="submission" date="2015-08" db="EMBL/GenBank/DDBJ databases">
        <title>Draft Genome Sequence of a Heterotrophic Facultative Anaerobic Bacterium Ardenticatena maritima Strain 110S.</title>
        <authorList>
            <person name="Kawaichi S."/>
            <person name="Yoshida T."/>
            <person name="Sako Y."/>
            <person name="Nakamura R."/>
        </authorList>
    </citation>
    <scope>NUCLEOTIDE SEQUENCE [LARGE SCALE GENOMIC DNA]</scope>
    <source>
        <strain evidence="8">110S</strain>
    </source>
</reference>
<accession>A0A0M9UDJ7</accession>
<dbReference type="InterPro" id="IPR003593">
    <property type="entry name" value="AAA+_ATPase"/>
</dbReference>
<protein>
    <submittedName>
        <fullName evidence="7">ABC transporter</fullName>
    </submittedName>
    <submittedName>
        <fullName evidence="6">Manganese/zinc/iron transport system ATP-binding protein</fullName>
    </submittedName>
</protein>
<name>A0A0M9UDJ7_9CHLR</name>